<keyword evidence="2" id="KW-1185">Reference proteome</keyword>
<dbReference type="AlphaFoldDB" id="A0A3M0KH88"/>
<accession>A0A3M0KH88</accession>
<reference evidence="1 2" key="1">
    <citation type="submission" date="2018-07" db="EMBL/GenBank/DDBJ databases">
        <title>A high quality draft genome assembly of the barn swallow (H. rustica rustica).</title>
        <authorList>
            <person name="Formenti G."/>
            <person name="Chiara M."/>
            <person name="Poveda L."/>
            <person name="Francoijs K.-J."/>
            <person name="Bonisoli-Alquati A."/>
            <person name="Canova L."/>
            <person name="Gianfranceschi L."/>
            <person name="Horner D.S."/>
            <person name="Saino N."/>
        </authorList>
    </citation>
    <scope>NUCLEOTIDE SEQUENCE [LARGE SCALE GENOMIC DNA]</scope>
    <source>
        <strain evidence="1">Chelidonia</strain>
        <tissue evidence="1">Blood</tissue>
    </source>
</reference>
<gene>
    <name evidence="1" type="ORF">DUI87_15954</name>
</gene>
<comment type="caution">
    <text evidence="1">The sequence shown here is derived from an EMBL/GenBank/DDBJ whole genome shotgun (WGS) entry which is preliminary data.</text>
</comment>
<evidence type="ECO:0000313" key="1">
    <source>
        <dbReference type="EMBL" id="RMC06517.1"/>
    </source>
</evidence>
<name>A0A3M0KH88_HIRRU</name>
<proteinExistence type="predicted"/>
<protein>
    <submittedName>
        <fullName evidence="1">Uncharacterized protein</fullName>
    </submittedName>
</protein>
<sequence>MRGNGLQLCQATLRLDIGNNLFLERVFQRRAGVESPFLEGFQVHVDLGGTWIRSGSGSDRNSWNGSPRAFPASLNDSISTHLRSINHHQDQHQDVELLEQSQRGHGDAFMHVVFLRCTASSKDIAHIIEMEKTHQLLLQLMEHM</sequence>
<organism evidence="1 2">
    <name type="scientific">Hirundo rustica rustica</name>
    <dbReference type="NCBI Taxonomy" id="333673"/>
    <lineage>
        <taxon>Eukaryota</taxon>
        <taxon>Metazoa</taxon>
        <taxon>Chordata</taxon>
        <taxon>Craniata</taxon>
        <taxon>Vertebrata</taxon>
        <taxon>Euteleostomi</taxon>
        <taxon>Archelosauria</taxon>
        <taxon>Archosauria</taxon>
        <taxon>Dinosauria</taxon>
        <taxon>Saurischia</taxon>
        <taxon>Theropoda</taxon>
        <taxon>Coelurosauria</taxon>
        <taxon>Aves</taxon>
        <taxon>Neognathae</taxon>
        <taxon>Neoaves</taxon>
        <taxon>Telluraves</taxon>
        <taxon>Australaves</taxon>
        <taxon>Passeriformes</taxon>
        <taxon>Sylvioidea</taxon>
        <taxon>Hirundinidae</taxon>
        <taxon>Hirundo</taxon>
    </lineage>
</organism>
<evidence type="ECO:0000313" key="2">
    <source>
        <dbReference type="Proteomes" id="UP000269221"/>
    </source>
</evidence>
<dbReference type="Proteomes" id="UP000269221">
    <property type="component" value="Unassembled WGS sequence"/>
</dbReference>
<dbReference type="EMBL" id="QRBI01000120">
    <property type="protein sequence ID" value="RMC06517.1"/>
    <property type="molecule type" value="Genomic_DNA"/>
</dbReference>